<proteinExistence type="predicted"/>
<gene>
    <name evidence="7" type="ORF">J1G54_01420</name>
</gene>
<dbReference type="GO" id="GO:0005524">
    <property type="term" value="F:ATP binding"/>
    <property type="evidence" value="ECO:0007669"/>
    <property type="project" value="UniProtKB-KW"/>
</dbReference>
<evidence type="ECO:0000259" key="6">
    <source>
        <dbReference type="Pfam" id="PF03738"/>
    </source>
</evidence>
<keyword evidence="4" id="KW-0067">ATP-binding</keyword>
<dbReference type="GO" id="GO:0046872">
    <property type="term" value="F:metal ion binding"/>
    <property type="evidence" value="ECO:0007669"/>
    <property type="project" value="UniProtKB-KW"/>
</dbReference>
<protein>
    <submittedName>
        <fullName evidence="7">Glutathionylspermidine synthase family protein</fullName>
    </submittedName>
</protein>
<sequence>MYFNKKYAIPCFDGMYPIIGAWIVGDTACGIGIREDFTAITGNDNHFVPHYFVE</sequence>
<evidence type="ECO:0000313" key="7">
    <source>
        <dbReference type="EMBL" id="QSX17265.1"/>
    </source>
</evidence>
<dbReference type="SUPFAM" id="SSF56059">
    <property type="entry name" value="Glutathione synthetase ATP-binding domain-like"/>
    <property type="match status" value="1"/>
</dbReference>
<dbReference type="Pfam" id="PF03738">
    <property type="entry name" value="GSP_synth"/>
    <property type="match status" value="1"/>
</dbReference>
<name>A0AAX1M588_GLAPU</name>
<evidence type="ECO:0000313" key="8">
    <source>
        <dbReference type="Proteomes" id="UP000662736"/>
    </source>
</evidence>
<keyword evidence="5" id="KW-0460">Magnesium</keyword>
<keyword evidence="1" id="KW-0436">Ligase</keyword>
<evidence type="ECO:0000256" key="4">
    <source>
        <dbReference type="ARBA" id="ARBA00022840"/>
    </source>
</evidence>
<feature type="domain" description="Glutathionylspermidine synthase pre-ATP-grasp-like" evidence="6">
    <location>
        <begin position="6"/>
        <end position="52"/>
    </location>
</feature>
<accession>A0AAX1M588</accession>
<dbReference type="InterPro" id="IPR005494">
    <property type="entry name" value="GSPS_pre-ATP-grasp-like_dom"/>
</dbReference>
<evidence type="ECO:0000256" key="1">
    <source>
        <dbReference type="ARBA" id="ARBA00022598"/>
    </source>
</evidence>
<evidence type="ECO:0000256" key="3">
    <source>
        <dbReference type="ARBA" id="ARBA00022741"/>
    </source>
</evidence>
<organism evidence="7 8">
    <name type="scientific">Glaesserella parasuis</name>
    <name type="common">Haemophilus parasuis</name>
    <dbReference type="NCBI Taxonomy" id="738"/>
    <lineage>
        <taxon>Bacteria</taxon>
        <taxon>Pseudomonadati</taxon>
        <taxon>Pseudomonadota</taxon>
        <taxon>Gammaproteobacteria</taxon>
        <taxon>Pasteurellales</taxon>
        <taxon>Pasteurellaceae</taxon>
        <taxon>Glaesserella</taxon>
    </lineage>
</organism>
<keyword evidence="3" id="KW-0547">Nucleotide-binding</keyword>
<dbReference type="Proteomes" id="UP000662736">
    <property type="component" value="Chromosome"/>
</dbReference>
<dbReference type="AlphaFoldDB" id="A0AAX1M588"/>
<dbReference type="EMBL" id="CP071491">
    <property type="protein sequence ID" value="QSX17265.1"/>
    <property type="molecule type" value="Genomic_DNA"/>
</dbReference>
<evidence type="ECO:0000256" key="2">
    <source>
        <dbReference type="ARBA" id="ARBA00022723"/>
    </source>
</evidence>
<dbReference type="GO" id="GO:0016874">
    <property type="term" value="F:ligase activity"/>
    <property type="evidence" value="ECO:0007669"/>
    <property type="project" value="UniProtKB-KW"/>
</dbReference>
<evidence type="ECO:0000256" key="5">
    <source>
        <dbReference type="ARBA" id="ARBA00022842"/>
    </source>
</evidence>
<keyword evidence="2" id="KW-0479">Metal-binding</keyword>
<reference evidence="7" key="1">
    <citation type="submission" date="2021-03" db="EMBL/GenBank/DDBJ databases">
        <title>Characterization of a novel Integrative Conjugative Element in Glaesserella parasuis.</title>
        <authorList>
            <person name="Hu G."/>
            <person name="Sun H."/>
        </authorList>
    </citation>
    <scope>NUCLEOTIDE SEQUENCE</scope>
    <source>
        <strain evidence="7">GHP1807</strain>
    </source>
</reference>